<dbReference type="AlphaFoldDB" id="A0A074L3A8"/>
<comment type="caution">
    <text evidence="1">The sequence shown here is derived from an EMBL/GenBank/DDBJ whole genome shotgun (WGS) entry which is preliminary data.</text>
</comment>
<dbReference type="EMBL" id="JMIH01000015">
    <property type="protein sequence ID" value="KEO74363.1"/>
    <property type="molecule type" value="Genomic_DNA"/>
</dbReference>
<sequence length="235" mass="27773">MEKDTSRNFMFKTTFGLNVYNRSAAADEPVNLFGYNLDVNAIYYPKKHAYIFVSKFDYLRINDSDFLNFGFIHGRINFLRENRLNYETFVQYSFDNFRGLDPRWIGGGAVRYNLVKNEKITLILGVGGMYEHERWQHPHSEEIEEVNFLKSSNYFSLRATLNEYVDINLVNYYQVGYDRNIERFRNRISSSTIINTRLTDRLSLTNSFDLAYEDRPIVPITNVIFNFRTGLSIDF</sequence>
<evidence type="ECO:0000313" key="1">
    <source>
        <dbReference type="EMBL" id="KEO74363.1"/>
    </source>
</evidence>
<proteinExistence type="predicted"/>
<gene>
    <name evidence="1" type="ORF">EL17_06400</name>
</gene>
<protein>
    <recommendedName>
        <fullName evidence="3">DUF481 domain-containing protein</fullName>
    </recommendedName>
</protein>
<dbReference type="eggNOG" id="COG3137">
    <property type="taxonomic scope" value="Bacteria"/>
</dbReference>
<dbReference type="OrthoDB" id="6118633at2"/>
<reference evidence="1 2" key="1">
    <citation type="submission" date="2014-04" db="EMBL/GenBank/DDBJ databases">
        <title>Characterization and application of a salt tolerant electro-active bacterium.</title>
        <authorList>
            <person name="Yang L."/>
            <person name="Wei S."/>
            <person name="Tay Q.X.M."/>
        </authorList>
    </citation>
    <scope>NUCLEOTIDE SEQUENCE [LARGE SCALE GENOMIC DNA]</scope>
    <source>
        <strain evidence="1 2">LY1</strain>
    </source>
</reference>
<dbReference type="STRING" id="1048983.EL17_06400"/>
<dbReference type="Proteomes" id="UP000027821">
    <property type="component" value="Unassembled WGS sequence"/>
</dbReference>
<dbReference type="Pfam" id="PF04338">
    <property type="entry name" value="DUF481"/>
    <property type="match status" value="1"/>
</dbReference>
<name>A0A074L3A8_9BACT</name>
<evidence type="ECO:0000313" key="2">
    <source>
        <dbReference type="Proteomes" id="UP000027821"/>
    </source>
</evidence>
<keyword evidence="2" id="KW-1185">Reference proteome</keyword>
<dbReference type="InterPro" id="IPR007433">
    <property type="entry name" value="DUF481"/>
</dbReference>
<accession>A0A074L3A8</accession>
<dbReference type="RefSeq" id="WP_084166150.1">
    <property type="nucleotide sequence ID" value="NZ_JMIH01000015.1"/>
</dbReference>
<organism evidence="1 2">
    <name type="scientific">Anditalea andensis</name>
    <dbReference type="NCBI Taxonomy" id="1048983"/>
    <lineage>
        <taxon>Bacteria</taxon>
        <taxon>Pseudomonadati</taxon>
        <taxon>Bacteroidota</taxon>
        <taxon>Cytophagia</taxon>
        <taxon>Cytophagales</taxon>
        <taxon>Cytophagaceae</taxon>
        <taxon>Anditalea</taxon>
    </lineage>
</organism>
<evidence type="ECO:0008006" key="3">
    <source>
        <dbReference type="Google" id="ProtNLM"/>
    </source>
</evidence>